<keyword evidence="4" id="KW-1185">Reference proteome</keyword>
<protein>
    <submittedName>
        <fullName evidence="2">Uncharacterized protein</fullName>
    </submittedName>
</protein>
<sequence length="98" mass="11297">MFLRFCSDPPNSWRSQWHSGSVSTSGSESSRFEARFHQRSGLLHAKSYVVGKNPPAAQWCSFVFYRVKNHSDETKNNRDLKFAQFKGMDLMHLLGSRV</sequence>
<dbReference type="Proteomes" id="UP000499080">
    <property type="component" value="Unassembled WGS sequence"/>
</dbReference>
<name>A0A4Y2AQK3_ARAVE</name>
<feature type="region of interest" description="Disordered" evidence="1">
    <location>
        <begin position="1"/>
        <end position="28"/>
    </location>
</feature>
<evidence type="ECO:0000313" key="4">
    <source>
        <dbReference type="Proteomes" id="UP000499080"/>
    </source>
</evidence>
<feature type="compositionally biased region" description="Low complexity" evidence="1">
    <location>
        <begin position="15"/>
        <end position="28"/>
    </location>
</feature>
<evidence type="ECO:0000256" key="1">
    <source>
        <dbReference type="SAM" id="MobiDB-lite"/>
    </source>
</evidence>
<comment type="caution">
    <text evidence="2">The sequence shown here is derived from an EMBL/GenBank/DDBJ whole genome shotgun (WGS) entry which is preliminary data.</text>
</comment>
<dbReference type="EMBL" id="BGPR01081259">
    <property type="protein sequence ID" value="GBL82222.1"/>
    <property type="molecule type" value="Genomic_DNA"/>
</dbReference>
<reference evidence="2 4" key="1">
    <citation type="journal article" date="2019" name="Sci. Rep.">
        <title>Orb-weaving spider Araneus ventricosus genome elucidates the spidroin gene catalogue.</title>
        <authorList>
            <person name="Kono N."/>
            <person name="Nakamura H."/>
            <person name="Ohtoshi R."/>
            <person name="Moran D.A.P."/>
            <person name="Shinohara A."/>
            <person name="Yoshida Y."/>
            <person name="Fujiwara M."/>
            <person name="Mori M."/>
            <person name="Tomita M."/>
            <person name="Arakawa K."/>
        </authorList>
    </citation>
    <scope>NUCLEOTIDE SEQUENCE [LARGE SCALE GENOMIC DNA]</scope>
</reference>
<proteinExistence type="predicted"/>
<gene>
    <name evidence="2" type="ORF">AVEN_100208_1</name>
    <name evidence="3" type="ORF">AVEN_61800_1</name>
</gene>
<dbReference type="EMBL" id="BGPR01081275">
    <property type="protein sequence ID" value="GBL82305.1"/>
    <property type="molecule type" value="Genomic_DNA"/>
</dbReference>
<evidence type="ECO:0000313" key="2">
    <source>
        <dbReference type="EMBL" id="GBL82222.1"/>
    </source>
</evidence>
<organism evidence="2 4">
    <name type="scientific">Araneus ventricosus</name>
    <name type="common">Orbweaver spider</name>
    <name type="synonym">Epeira ventricosa</name>
    <dbReference type="NCBI Taxonomy" id="182803"/>
    <lineage>
        <taxon>Eukaryota</taxon>
        <taxon>Metazoa</taxon>
        <taxon>Ecdysozoa</taxon>
        <taxon>Arthropoda</taxon>
        <taxon>Chelicerata</taxon>
        <taxon>Arachnida</taxon>
        <taxon>Araneae</taxon>
        <taxon>Araneomorphae</taxon>
        <taxon>Entelegynae</taxon>
        <taxon>Araneoidea</taxon>
        <taxon>Araneidae</taxon>
        <taxon>Araneus</taxon>
    </lineage>
</organism>
<accession>A0A4Y2AQK3</accession>
<evidence type="ECO:0000313" key="3">
    <source>
        <dbReference type="EMBL" id="GBL82305.1"/>
    </source>
</evidence>
<dbReference type="AlphaFoldDB" id="A0A4Y2AQK3"/>